<protein>
    <submittedName>
        <fullName evidence="2">Phosphodiester glycosidase family protein</fullName>
    </submittedName>
</protein>
<dbReference type="AlphaFoldDB" id="A0A934VEH7"/>
<dbReference type="EMBL" id="JAENII010000002">
    <property type="protein sequence ID" value="MBK1826051.1"/>
    <property type="molecule type" value="Genomic_DNA"/>
</dbReference>
<dbReference type="PANTHER" id="PTHR40446">
    <property type="entry name" value="N-ACETYLGLUCOSAMINE-1-PHOSPHODIESTER ALPHA-N-ACETYLGLUCOSAMINIDASE"/>
    <property type="match status" value="1"/>
</dbReference>
<keyword evidence="2" id="KW-0378">Hydrolase</keyword>
<proteinExistence type="predicted"/>
<dbReference type="GO" id="GO:0016798">
    <property type="term" value="F:hydrolase activity, acting on glycosyl bonds"/>
    <property type="evidence" value="ECO:0007669"/>
    <property type="project" value="UniProtKB-KW"/>
</dbReference>
<sequence length="216" mass="22585">MRTKLQGIAIEALIYDSRRCQAVVLDQKQGPGTTWPNARAAAASTGAIAAVNAGFFTPEGDPLGLVIAEGDRRGRINRASSLGSGFYALSSSGNPELLRRSAFKGAKEAVQSGPFLVERGRAVGGLSDQSSSARTFIATDGGSGWMVVRTGPCSLSQLASALEGASIGAIRVRTALNLDGGRSSELWVSDQVSGGGTHTRPIWNKPVRNFLAIKRL</sequence>
<comment type="caution">
    <text evidence="2">The sequence shown here is derived from an EMBL/GenBank/DDBJ whole genome shotgun (WGS) entry which is preliminary data.</text>
</comment>
<evidence type="ECO:0000259" key="1">
    <source>
        <dbReference type="Pfam" id="PF09992"/>
    </source>
</evidence>
<accession>A0A934VEH7</accession>
<keyword evidence="3" id="KW-1185">Reference proteome</keyword>
<dbReference type="RefSeq" id="WP_325100837.1">
    <property type="nucleotide sequence ID" value="NZ_JAENII010000002.1"/>
</dbReference>
<organism evidence="2 3">
    <name type="scientific">Haloferula rosea</name>
    <dbReference type="NCBI Taxonomy" id="490093"/>
    <lineage>
        <taxon>Bacteria</taxon>
        <taxon>Pseudomonadati</taxon>
        <taxon>Verrucomicrobiota</taxon>
        <taxon>Verrucomicrobiia</taxon>
        <taxon>Verrucomicrobiales</taxon>
        <taxon>Verrucomicrobiaceae</taxon>
        <taxon>Haloferula</taxon>
    </lineage>
</organism>
<evidence type="ECO:0000313" key="2">
    <source>
        <dbReference type="EMBL" id="MBK1826051.1"/>
    </source>
</evidence>
<dbReference type="InterPro" id="IPR018711">
    <property type="entry name" value="NAGPA"/>
</dbReference>
<feature type="domain" description="Phosphodiester glycosidase" evidence="1">
    <location>
        <begin position="46"/>
        <end position="213"/>
    </location>
</feature>
<reference evidence="2" key="1">
    <citation type="submission" date="2021-01" db="EMBL/GenBank/DDBJ databases">
        <title>Modified the classification status of verrucomicrobia.</title>
        <authorList>
            <person name="Feng X."/>
        </authorList>
    </citation>
    <scope>NUCLEOTIDE SEQUENCE</scope>
    <source>
        <strain evidence="2">KCTC 22201</strain>
    </source>
</reference>
<gene>
    <name evidence="2" type="ORF">JIN81_03410</name>
</gene>
<dbReference type="Pfam" id="PF09992">
    <property type="entry name" value="NAGPA"/>
    <property type="match status" value="1"/>
</dbReference>
<dbReference type="Proteomes" id="UP000658278">
    <property type="component" value="Unassembled WGS sequence"/>
</dbReference>
<dbReference type="PANTHER" id="PTHR40446:SF2">
    <property type="entry name" value="N-ACETYLGLUCOSAMINE-1-PHOSPHODIESTER ALPHA-N-ACETYLGLUCOSAMINIDASE"/>
    <property type="match status" value="1"/>
</dbReference>
<evidence type="ECO:0000313" key="3">
    <source>
        <dbReference type="Proteomes" id="UP000658278"/>
    </source>
</evidence>
<keyword evidence="2" id="KW-0326">Glycosidase</keyword>
<name>A0A934VEH7_9BACT</name>